<feature type="compositionally biased region" description="Low complexity" evidence="1">
    <location>
        <begin position="66"/>
        <end position="79"/>
    </location>
</feature>
<dbReference type="OMA" id="CIAEYKF"/>
<keyword evidence="4" id="KW-1185">Reference proteome</keyword>
<accession>A0A0N1ILP9</accession>
<dbReference type="PROSITE" id="PS50003">
    <property type="entry name" value="PH_DOMAIN"/>
    <property type="match status" value="1"/>
</dbReference>
<evidence type="ECO:0000259" key="2">
    <source>
        <dbReference type="PROSITE" id="PS50003"/>
    </source>
</evidence>
<name>A0A0N1ILP9_LEPSE</name>
<dbReference type="AlphaFoldDB" id="A0A0N1ILP9"/>
<dbReference type="InterPro" id="IPR011993">
    <property type="entry name" value="PH-like_dom_sf"/>
</dbReference>
<comment type="caution">
    <text evidence="3">The sequence shown here is derived from an EMBL/GenBank/DDBJ whole genome shotgun (WGS) entry which is preliminary data.</text>
</comment>
<evidence type="ECO:0000256" key="1">
    <source>
        <dbReference type="SAM" id="MobiDB-lite"/>
    </source>
</evidence>
<reference evidence="3 4" key="1">
    <citation type="journal article" date="2015" name="PLoS Pathog.">
        <title>Leptomonas seymouri: Adaptations to the Dixenous Life Cycle Analyzed by Genome Sequencing, Transcriptome Profiling and Co-infection with Leishmania donovani.</title>
        <authorList>
            <person name="Kraeva N."/>
            <person name="Butenko A."/>
            <person name="Hlavacova J."/>
            <person name="Kostygov A."/>
            <person name="Myskova J."/>
            <person name="Grybchuk D."/>
            <person name="Lestinova T."/>
            <person name="Votypka J."/>
            <person name="Volf P."/>
            <person name="Opperdoes F."/>
            <person name="Flegontov P."/>
            <person name="Lukes J."/>
            <person name="Yurchenko V."/>
        </authorList>
    </citation>
    <scope>NUCLEOTIDE SEQUENCE [LARGE SCALE GENOMIC DNA]</scope>
    <source>
        <strain evidence="3 4">ATCC 30220</strain>
    </source>
</reference>
<evidence type="ECO:0000313" key="3">
    <source>
        <dbReference type="EMBL" id="KPI88113.1"/>
    </source>
</evidence>
<dbReference type="SUPFAM" id="SSF50729">
    <property type="entry name" value="PH domain-like"/>
    <property type="match status" value="1"/>
</dbReference>
<gene>
    <name evidence="3" type="ORF">ABL78_2800</name>
</gene>
<organism evidence="3 4">
    <name type="scientific">Leptomonas seymouri</name>
    <dbReference type="NCBI Taxonomy" id="5684"/>
    <lineage>
        <taxon>Eukaryota</taxon>
        <taxon>Discoba</taxon>
        <taxon>Euglenozoa</taxon>
        <taxon>Kinetoplastea</taxon>
        <taxon>Metakinetoplastina</taxon>
        <taxon>Trypanosomatida</taxon>
        <taxon>Trypanosomatidae</taxon>
        <taxon>Leishmaniinae</taxon>
        <taxon>Leptomonas</taxon>
    </lineage>
</organism>
<dbReference type="Gene3D" id="2.30.29.30">
    <property type="entry name" value="Pleckstrin-homology domain (PH domain)/Phosphotyrosine-binding domain (PTB)"/>
    <property type="match status" value="1"/>
</dbReference>
<sequence>MPVSTAPAAPKDAPNDRDSMEQSGASSLSDVVGEDIASLRHQVPAASSTAQPPDISVMQLHEDETSPSAQPPAAVSSAVKAELPSPTHPADSGTCCQCGQPMGSTKGALTRDGPLHPQCIAEYKFLHQPRCRYCNIRFRDDEVDTFVKDPNTGCLYHPDCHASAEAGRPYVRPTMEGNVQKFAIARSTLTRYNWKSRYFVLSPANGGIRYYVDKATATAGGSGKGKDAKTDEGACYDPYANPDRDANETKRSKGFVPLNNRSRLLTRPNMSNYKTSSSNASDNDIGIIFFESMESQKELRLIFQCGSVEERNAWIKALEAYIYTVDDPTDYSTARAAALEKVKSKEEKEEKEKK</sequence>
<evidence type="ECO:0000313" key="4">
    <source>
        <dbReference type="Proteomes" id="UP000038009"/>
    </source>
</evidence>
<dbReference type="GO" id="GO:0016301">
    <property type="term" value="F:kinase activity"/>
    <property type="evidence" value="ECO:0007669"/>
    <property type="project" value="UniProtKB-KW"/>
</dbReference>
<feature type="region of interest" description="Disordered" evidence="1">
    <location>
        <begin position="1"/>
        <end position="92"/>
    </location>
</feature>
<dbReference type="SMART" id="SM00233">
    <property type="entry name" value="PH"/>
    <property type="match status" value="1"/>
</dbReference>
<keyword evidence="3" id="KW-0808">Transferase</keyword>
<dbReference type="EMBL" id="LJSK01000061">
    <property type="protein sequence ID" value="KPI88113.1"/>
    <property type="molecule type" value="Genomic_DNA"/>
</dbReference>
<dbReference type="OrthoDB" id="10421067at2759"/>
<dbReference type="VEuPathDB" id="TriTrypDB:Lsey_0061_0150"/>
<proteinExistence type="predicted"/>
<dbReference type="Pfam" id="PF00169">
    <property type="entry name" value="PH"/>
    <property type="match status" value="1"/>
</dbReference>
<keyword evidence="3" id="KW-0418">Kinase</keyword>
<protein>
    <submittedName>
        <fullName evidence="3">Putative phosphatidylinositol-4-phosphate 5-kinase</fullName>
    </submittedName>
</protein>
<dbReference type="Proteomes" id="UP000038009">
    <property type="component" value="Unassembled WGS sequence"/>
</dbReference>
<dbReference type="InterPro" id="IPR001849">
    <property type="entry name" value="PH_domain"/>
</dbReference>
<feature type="domain" description="PH" evidence="2">
    <location>
        <begin position="172"/>
        <end position="323"/>
    </location>
</feature>